<name>A0A067TVK0_GALM3</name>
<keyword evidence="1" id="KW-1133">Transmembrane helix</keyword>
<accession>A0A067TVK0</accession>
<evidence type="ECO:0000313" key="3">
    <source>
        <dbReference type="Proteomes" id="UP000027222"/>
    </source>
</evidence>
<feature type="transmembrane region" description="Helical" evidence="1">
    <location>
        <begin position="47"/>
        <end position="70"/>
    </location>
</feature>
<organism evidence="2 3">
    <name type="scientific">Galerina marginata (strain CBS 339.88)</name>
    <dbReference type="NCBI Taxonomy" id="685588"/>
    <lineage>
        <taxon>Eukaryota</taxon>
        <taxon>Fungi</taxon>
        <taxon>Dikarya</taxon>
        <taxon>Basidiomycota</taxon>
        <taxon>Agaricomycotina</taxon>
        <taxon>Agaricomycetes</taxon>
        <taxon>Agaricomycetidae</taxon>
        <taxon>Agaricales</taxon>
        <taxon>Agaricineae</taxon>
        <taxon>Strophariaceae</taxon>
        <taxon>Galerina</taxon>
    </lineage>
</organism>
<keyword evidence="1" id="KW-0472">Membrane</keyword>
<keyword evidence="3" id="KW-1185">Reference proteome</keyword>
<evidence type="ECO:0000256" key="1">
    <source>
        <dbReference type="SAM" id="Phobius"/>
    </source>
</evidence>
<gene>
    <name evidence="2" type="ORF">GALMADRAFT_236436</name>
</gene>
<feature type="transmembrane region" description="Helical" evidence="1">
    <location>
        <begin position="15"/>
        <end position="35"/>
    </location>
</feature>
<protein>
    <submittedName>
        <fullName evidence="2">Uncharacterized protein</fullName>
    </submittedName>
</protein>
<sequence>MPDRLNAEELPQLCLNPVFAILTMAYHITMLLLTFKRPADAPRLSIGYTIVAYLLSLAWLGAYFAMSVILSNRETEFKIFGLWVLIPQTMRVPQKIQIMLDPFECVIIGNIAIKSTMERRRWPDEGKEPGLVGEC</sequence>
<evidence type="ECO:0000313" key="2">
    <source>
        <dbReference type="EMBL" id="KDR83934.1"/>
    </source>
</evidence>
<dbReference type="HOGENOM" id="CLU_1885920_0_0_1"/>
<proteinExistence type="predicted"/>
<dbReference type="AlphaFoldDB" id="A0A067TVK0"/>
<dbReference type="Proteomes" id="UP000027222">
    <property type="component" value="Unassembled WGS sequence"/>
</dbReference>
<reference evidence="3" key="1">
    <citation type="journal article" date="2014" name="Proc. Natl. Acad. Sci. U.S.A.">
        <title>Extensive sampling of basidiomycete genomes demonstrates inadequacy of the white-rot/brown-rot paradigm for wood decay fungi.</title>
        <authorList>
            <person name="Riley R."/>
            <person name="Salamov A.A."/>
            <person name="Brown D.W."/>
            <person name="Nagy L.G."/>
            <person name="Floudas D."/>
            <person name="Held B.W."/>
            <person name="Levasseur A."/>
            <person name="Lombard V."/>
            <person name="Morin E."/>
            <person name="Otillar R."/>
            <person name="Lindquist E.A."/>
            <person name="Sun H."/>
            <person name="LaButti K.M."/>
            <person name="Schmutz J."/>
            <person name="Jabbour D."/>
            <person name="Luo H."/>
            <person name="Baker S.E."/>
            <person name="Pisabarro A.G."/>
            <person name="Walton J.D."/>
            <person name="Blanchette R.A."/>
            <person name="Henrissat B."/>
            <person name="Martin F."/>
            <person name="Cullen D."/>
            <person name="Hibbett D.S."/>
            <person name="Grigoriev I.V."/>
        </authorList>
    </citation>
    <scope>NUCLEOTIDE SEQUENCE [LARGE SCALE GENOMIC DNA]</scope>
    <source>
        <strain evidence="3">CBS 339.88</strain>
    </source>
</reference>
<dbReference type="EMBL" id="KL142368">
    <property type="protein sequence ID" value="KDR83934.1"/>
    <property type="molecule type" value="Genomic_DNA"/>
</dbReference>
<keyword evidence="1" id="KW-0812">Transmembrane</keyword>
<dbReference type="OrthoDB" id="3196762at2759"/>